<evidence type="ECO:0000313" key="3">
    <source>
        <dbReference type="Proteomes" id="UP001225034"/>
    </source>
</evidence>
<feature type="region of interest" description="Disordered" evidence="1">
    <location>
        <begin position="1"/>
        <end position="35"/>
    </location>
</feature>
<protein>
    <submittedName>
        <fullName evidence="2">Uncharacterized protein</fullName>
    </submittedName>
</protein>
<comment type="caution">
    <text evidence="2">The sequence shown here is derived from an EMBL/GenBank/DDBJ whole genome shotgun (WGS) entry which is preliminary data.</text>
</comment>
<accession>A0ABT9YH49</accession>
<evidence type="ECO:0000256" key="1">
    <source>
        <dbReference type="SAM" id="MobiDB-lite"/>
    </source>
</evidence>
<proteinExistence type="predicted"/>
<organism evidence="2 3">
    <name type="scientific">Alkalicoccobacillus murimartini</name>
    <dbReference type="NCBI Taxonomy" id="171685"/>
    <lineage>
        <taxon>Bacteria</taxon>
        <taxon>Bacillati</taxon>
        <taxon>Bacillota</taxon>
        <taxon>Bacilli</taxon>
        <taxon>Bacillales</taxon>
        <taxon>Bacillaceae</taxon>
        <taxon>Alkalicoccobacillus</taxon>
    </lineage>
</organism>
<evidence type="ECO:0000313" key="2">
    <source>
        <dbReference type="EMBL" id="MDQ0207024.1"/>
    </source>
</evidence>
<reference evidence="2 3" key="1">
    <citation type="submission" date="2023-07" db="EMBL/GenBank/DDBJ databases">
        <title>Genomic Encyclopedia of Type Strains, Phase IV (KMG-IV): sequencing the most valuable type-strain genomes for metagenomic binning, comparative biology and taxonomic classification.</title>
        <authorList>
            <person name="Goeker M."/>
        </authorList>
    </citation>
    <scope>NUCLEOTIDE SEQUENCE [LARGE SCALE GENOMIC DNA]</scope>
    <source>
        <strain evidence="2 3">DSM 19154</strain>
    </source>
</reference>
<feature type="compositionally biased region" description="Basic and acidic residues" evidence="1">
    <location>
        <begin position="26"/>
        <end position="35"/>
    </location>
</feature>
<sequence length="35" mass="4239">MLTPRGTRKASREIENDQEQQYISKSNEHYQEHFS</sequence>
<dbReference type="EMBL" id="JAUSUA010000002">
    <property type="protein sequence ID" value="MDQ0207024.1"/>
    <property type="molecule type" value="Genomic_DNA"/>
</dbReference>
<gene>
    <name evidence="2" type="ORF">J2S05_001823</name>
</gene>
<name>A0ABT9YH49_9BACI</name>
<keyword evidence="3" id="KW-1185">Reference proteome</keyword>
<dbReference type="Proteomes" id="UP001225034">
    <property type="component" value="Unassembled WGS sequence"/>
</dbReference>